<organism evidence="3 4">
    <name type="scientific">Jeotgalibacillus malaysiensis</name>
    <dbReference type="NCBI Taxonomy" id="1508404"/>
    <lineage>
        <taxon>Bacteria</taxon>
        <taxon>Bacillati</taxon>
        <taxon>Bacillota</taxon>
        <taxon>Bacilli</taxon>
        <taxon>Bacillales</taxon>
        <taxon>Caryophanaceae</taxon>
        <taxon>Jeotgalibacillus</taxon>
    </lineage>
</organism>
<feature type="transmembrane region" description="Helical" evidence="2">
    <location>
        <begin position="12"/>
        <end position="31"/>
    </location>
</feature>
<feature type="transmembrane region" description="Helical" evidence="2">
    <location>
        <begin position="37"/>
        <end position="58"/>
    </location>
</feature>
<protein>
    <submittedName>
        <fullName evidence="3">Uncharacterized protein</fullName>
    </submittedName>
</protein>
<name>A0A0B5AUC7_9BACL</name>
<keyword evidence="2" id="KW-0812">Transmembrane</keyword>
<evidence type="ECO:0000256" key="1">
    <source>
        <dbReference type="SAM" id="MobiDB-lite"/>
    </source>
</evidence>
<keyword evidence="2" id="KW-1133">Transmembrane helix</keyword>
<dbReference type="AlphaFoldDB" id="A0A0B5AUC7"/>
<dbReference type="EMBL" id="CP009417">
    <property type="protein sequence ID" value="AJD93676.1"/>
    <property type="molecule type" value="Genomic_DNA"/>
</dbReference>
<evidence type="ECO:0000313" key="4">
    <source>
        <dbReference type="Proteomes" id="UP000031449"/>
    </source>
</evidence>
<keyword evidence="4" id="KW-1185">Reference proteome</keyword>
<keyword evidence="2" id="KW-0472">Membrane</keyword>
<dbReference type="BioCyc" id="JESP1508404:G14D9-13682-MONOMER"/>
<dbReference type="HOGENOM" id="CLU_1568649_0_0_9"/>
<dbReference type="Proteomes" id="UP000031449">
    <property type="component" value="Plasmid unnamed"/>
</dbReference>
<evidence type="ECO:0000313" key="3">
    <source>
        <dbReference type="EMBL" id="AJD93676.1"/>
    </source>
</evidence>
<feature type="region of interest" description="Disordered" evidence="1">
    <location>
        <begin position="130"/>
        <end position="170"/>
    </location>
</feature>
<reference evidence="3 4" key="1">
    <citation type="submission" date="2014-08" db="EMBL/GenBank/DDBJ databases">
        <title>Complete genome of a marine bacteria Jeotgalibacillus malaysiensis.</title>
        <authorList>
            <person name="Yaakop A.S."/>
            <person name="Chan K.-G."/>
            <person name="Goh K.M."/>
        </authorList>
    </citation>
    <scope>NUCLEOTIDE SEQUENCE [LARGE SCALE GENOMIC DNA]</scope>
    <source>
        <strain evidence="3 4">D5</strain>
        <plasmid evidence="4">Plasmid</plasmid>
    </source>
</reference>
<proteinExistence type="predicted"/>
<geneLocation type="plasmid" evidence="4"/>
<sequence length="170" mass="19426">MNFFERPRLVTAVILFIETILVLLKVEYFLFLSFGDLLIALVLLTMLPFGFHAVYSYILNDLEEVEPNETSKEDNPVKKPEDVLMNLNENPVKEESVQESSTEVVQHPEADSTLASPKRIVALDDLYQEEGQDEELAKENDDVISEPVATKKANPSRMERKRKARNLDES</sequence>
<keyword evidence="3" id="KW-0614">Plasmid</keyword>
<dbReference type="KEGG" id="jeo:JMA_43590"/>
<evidence type="ECO:0000256" key="2">
    <source>
        <dbReference type="SAM" id="Phobius"/>
    </source>
</evidence>
<accession>A0A0B5AUC7</accession>
<feature type="region of interest" description="Disordered" evidence="1">
    <location>
        <begin position="88"/>
        <end position="116"/>
    </location>
</feature>
<gene>
    <name evidence="3" type="ORF">JMA_43590</name>
</gene>